<evidence type="ECO:0000313" key="4">
    <source>
        <dbReference type="Proteomes" id="UP000094893"/>
    </source>
</evidence>
<dbReference type="Proteomes" id="UP000095008">
    <property type="component" value="Unassembled WGS sequence"/>
</dbReference>
<proteinExistence type="predicted"/>
<evidence type="ECO:0000313" key="2">
    <source>
        <dbReference type="EMBL" id="OCX73521.1"/>
    </source>
</evidence>
<evidence type="ECO:0000313" key="3">
    <source>
        <dbReference type="EMBL" id="OCX76552.1"/>
    </source>
</evidence>
<keyword evidence="1" id="KW-0732">Signal</keyword>
<comment type="caution">
    <text evidence="2">The sequence shown here is derived from an EMBL/GenBank/DDBJ whole genome shotgun (WGS) entry which is preliminary data.</text>
</comment>
<protein>
    <recommendedName>
        <fullName evidence="6">Conjugal transfer protein</fullName>
    </recommendedName>
</protein>
<evidence type="ECO:0008006" key="6">
    <source>
        <dbReference type="Google" id="ProtNLM"/>
    </source>
</evidence>
<evidence type="ECO:0000313" key="5">
    <source>
        <dbReference type="Proteomes" id="UP000095008"/>
    </source>
</evidence>
<feature type="signal peptide" evidence="1">
    <location>
        <begin position="1"/>
        <end position="20"/>
    </location>
</feature>
<dbReference type="EMBL" id="LWRY01000001">
    <property type="protein sequence ID" value="OCX76552.1"/>
    <property type="molecule type" value="Genomic_DNA"/>
</dbReference>
<reference evidence="2 4" key="1">
    <citation type="journal article" date="2016" name="Int. J. Mol. Sci.">
        <title>Comparative genomics of the extreme acidophile Acidithiobacillus thiooxidans reveals intraspecific divergence and niche adaptation.</title>
        <authorList>
            <person name="Zhang X."/>
            <person name="Feng X."/>
            <person name="Tao J."/>
            <person name="Ma L."/>
            <person name="Xiao Y."/>
            <person name="Liang Y."/>
            <person name="Liu X."/>
            <person name="Yin H."/>
        </authorList>
    </citation>
    <scope>NUCLEOTIDE SEQUENCE [LARGE SCALE GENOMIC DNA]</scope>
    <source>
        <strain evidence="2 4">A02</strain>
        <strain evidence="3">DXS-W</strain>
    </source>
</reference>
<dbReference type="Proteomes" id="UP000094893">
    <property type="component" value="Unassembled WGS sequence"/>
</dbReference>
<evidence type="ECO:0000256" key="1">
    <source>
        <dbReference type="SAM" id="SignalP"/>
    </source>
</evidence>
<organism evidence="2 4">
    <name type="scientific">Acidithiobacillus thiooxidans</name>
    <name type="common">Thiobacillus thiooxidans</name>
    <dbReference type="NCBI Taxonomy" id="930"/>
    <lineage>
        <taxon>Bacteria</taxon>
        <taxon>Pseudomonadati</taxon>
        <taxon>Pseudomonadota</taxon>
        <taxon>Acidithiobacillia</taxon>
        <taxon>Acidithiobacillales</taxon>
        <taxon>Acidithiobacillaceae</taxon>
        <taxon>Acidithiobacillus</taxon>
    </lineage>
</organism>
<sequence>MLKKSLLLAVALAISTPAWALGQEPTSQPIGAGTNVVPVTGYCSGGYSQGQVATPGNINTAESGIVNALNIIYFDNWVPLFEAAQSKNNAIRKDLTQGLALDVNTAMQKIEQAKVRAKTYADEQTPPGMPCGSDGCTGQQMMSAVIAGSHGVMGSANPVSGAAAQVQSVNTSLTTPESADGGLVTYQAHCGKFASQAEISAGVCPGATVSPKPNADLDGTTLLSVPSTANNEAHPKLDAQARTALVHNLTDTMPTAKNQKPNYKTVEGQTKAGLQMSMQARMNLARTVLSQVEAMKAPIQGFGPQIKKTLNQSLGGTPPIASNASLDQALAWEDKATYGNPRWYVKLQDLHKAAVQKQMVLMQAQALQYQYLAFRERTNIESLLATLLAQQTQQVMRKTVENQGTNTVQ</sequence>
<accession>A0A1C2IC04</accession>
<dbReference type="EMBL" id="LWSA01000102">
    <property type="protein sequence ID" value="OCX73521.1"/>
    <property type="molecule type" value="Genomic_DNA"/>
</dbReference>
<dbReference type="STRING" id="930.GCA_002079865_02138"/>
<dbReference type="AlphaFoldDB" id="A0A1C2IC04"/>
<gene>
    <name evidence="3" type="ORF">A6M23_00025</name>
    <name evidence="2" type="ORF">A6P07_08225</name>
</gene>
<name>A0A1C2IC04_ACITH</name>
<keyword evidence="5" id="KW-1185">Reference proteome</keyword>
<feature type="chain" id="PRO_5010466991" description="Conjugal transfer protein" evidence="1">
    <location>
        <begin position="21"/>
        <end position="409"/>
    </location>
</feature>
<dbReference type="RefSeq" id="WP_024893695.1">
    <property type="nucleotide sequence ID" value="NZ_JABBDU010000029.1"/>
</dbReference>